<evidence type="ECO:0000313" key="2">
    <source>
        <dbReference type="Proteomes" id="UP000248806"/>
    </source>
</evidence>
<dbReference type="AlphaFoldDB" id="A0A326U1M0"/>
<sequence>MEAFYIGCPMWGYKAWVGRFFPQRTPASEFLRLYSRRLTTVEGNTTFYALPSAETVARWRQETPETFRFCPKISRDISHIEPLDAHTAETYHFIERMRGLGSRLGPIFLQLPPAFGPDQLPQLHRFLERWPEDVRLAVEVRHPTFFQEPQELDALLQRFRAARVIMDTRPIRIGSREEVQDMQKRERKPNLPLHLATTTDFAFVRYIGHPRMEVNAPLLAQWAHQLGQWLKQGVTVYVFCHCPYEEHSPFICAELYRQLQQHVSLPALPWRPDASDTTPEQPRLF</sequence>
<dbReference type="PANTHER" id="PTHR30348:SF9">
    <property type="entry name" value="UPF0759 PROTEIN YECE"/>
    <property type="match status" value="1"/>
</dbReference>
<dbReference type="InterPro" id="IPR002763">
    <property type="entry name" value="DUF72"/>
</dbReference>
<dbReference type="EMBL" id="QKUF01000020">
    <property type="protein sequence ID" value="PZW24861.1"/>
    <property type="molecule type" value="Genomic_DNA"/>
</dbReference>
<dbReference type="Gene3D" id="3.20.20.410">
    <property type="entry name" value="Protein of unknown function UPF0759"/>
    <property type="match status" value="1"/>
</dbReference>
<dbReference type="PANTHER" id="PTHR30348">
    <property type="entry name" value="UNCHARACTERIZED PROTEIN YECE"/>
    <property type="match status" value="1"/>
</dbReference>
<comment type="caution">
    <text evidence="1">The sequence shown here is derived from an EMBL/GenBank/DDBJ whole genome shotgun (WGS) entry which is preliminary data.</text>
</comment>
<dbReference type="InterPro" id="IPR036520">
    <property type="entry name" value="UPF0759_sf"/>
</dbReference>
<dbReference type="SUPFAM" id="SSF117396">
    <property type="entry name" value="TM1631-like"/>
    <property type="match status" value="1"/>
</dbReference>
<organism evidence="1 2">
    <name type="scientific">Thermosporothrix hazakensis</name>
    <dbReference type="NCBI Taxonomy" id="644383"/>
    <lineage>
        <taxon>Bacteria</taxon>
        <taxon>Bacillati</taxon>
        <taxon>Chloroflexota</taxon>
        <taxon>Ktedonobacteria</taxon>
        <taxon>Ktedonobacterales</taxon>
        <taxon>Thermosporotrichaceae</taxon>
        <taxon>Thermosporothrix</taxon>
    </lineage>
</organism>
<evidence type="ECO:0000313" key="1">
    <source>
        <dbReference type="EMBL" id="PZW24861.1"/>
    </source>
</evidence>
<dbReference type="OrthoDB" id="9780310at2"/>
<gene>
    <name evidence="1" type="ORF">EI42_04469</name>
</gene>
<name>A0A326U1M0_THEHA</name>
<keyword evidence="2" id="KW-1185">Reference proteome</keyword>
<dbReference type="RefSeq" id="WP_111324791.1">
    <property type="nucleotide sequence ID" value="NZ_BIFX01000001.1"/>
</dbReference>
<dbReference type="Proteomes" id="UP000248806">
    <property type="component" value="Unassembled WGS sequence"/>
</dbReference>
<accession>A0A326U1M0</accession>
<protein>
    <submittedName>
        <fullName evidence="1">Uncharacterized protein YecE (DUF72 family)</fullName>
    </submittedName>
</protein>
<proteinExistence type="predicted"/>
<dbReference type="Pfam" id="PF01904">
    <property type="entry name" value="DUF72"/>
    <property type="match status" value="1"/>
</dbReference>
<reference evidence="1 2" key="1">
    <citation type="submission" date="2018-06" db="EMBL/GenBank/DDBJ databases">
        <title>Genomic Encyclopedia of Archaeal and Bacterial Type Strains, Phase II (KMG-II): from individual species to whole genera.</title>
        <authorList>
            <person name="Goeker M."/>
        </authorList>
    </citation>
    <scope>NUCLEOTIDE SEQUENCE [LARGE SCALE GENOMIC DNA]</scope>
    <source>
        <strain evidence="1 2">ATCC BAA-1881</strain>
    </source>
</reference>